<gene>
    <name evidence="2" type="ORF">DPMN_010651</name>
</gene>
<protein>
    <recommendedName>
        <fullName evidence="4">Secreted protein</fullName>
    </recommendedName>
</protein>
<organism evidence="2 3">
    <name type="scientific">Dreissena polymorpha</name>
    <name type="common">Zebra mussel</name>
    <name type="synonym">Mytilus polymorpha</name>
    <dbReference type="NCBI Taxonomy" id="45954"/>
    <lineage>
        <taxon>Eukaryota</taxon>
        <taxon>Metazoa</taxon>
        <taxon>Spiralia</taxon>
        <taxon>Lophotrochozoa</taxon>
        <taxon>Mollusca</taxon>
        <taxon>Bivalvia</taxon>
        <taxon>Autobranchia</taxon>
        <taxon>Heteroconchia</taxon>
        <taxon>Euheterodonta</taxon>
        <taxon>Imparidentia</taxon>
        <taxon>Neoheterodontei</taxon>
        <taxon>Myida</taxon>
        <taxon>Dreissenoidea</taxon>
        <taxon>Dreissenidae</taxon>
        <taxon>Dreissena</taxon>
    </lineage>
</organism>
<reference evidence="2" key="1">
    <citation type="journal article" date="2019" name="bioRxiv">
        <title>The Genome of the Zebra Mussel, Dreissena polymorpha: A Resource for Invasive Species Research.</title>
        <authorList>
            <person name="McCartney M.A."/>
            <person name="Auch B."/>
            <person name="Kono T."/>
            <person name="Mallez S."/>
            <person name="Zhang Y."/>
            <person name="Obille A."/>
            <person name="Becker A."/>
            <person name="Abrahante J.E."/>
            <person name="Garbe J."/>
            <person name="Badalamenti J.P."/>
            <person name="Herman A."/>
            <person name="Mangelson H."/>
            <person name="Liachko I."/>
            <person name="Sullivan S."/>
            <person name="Sone E.D."/>
            <person name="Koren S."/>
            <person name="Silverstein K.A.T."/>
            <person name="Beckman K.B."/>
            <person name="Gohl D.M."/>
        </authorList>
    </citation>
    <scope>NUCLEOTIDE SEQUENCE</scope>
    <source>
        <strain evidence="2">Duluth1</strain>
        <tissue evidence="2">Whole animal</tissue>
    </source>
</reference>
<comment type="caution">
    <text evidence="2">The sequence shown here is derived from an EMBL/GenBank/DDBJ whole genome shotgun (WGS) entry which is preliminary data.</text>
</comment>
<evidence type="ECO:0000256" key="1">
    <source>
        <dbReference type="SAM" id="SignalP"/>
    </source>
</evidence>
<name>A0A9D4N3J5_DREPO</name>
<accession>A0A9D4N3J5</accession>
<evidence type="ECO:0008006" key="4">
    <source>
        <dbReference type="Google" id="ProtNLM"/>
    </source>
</evidence>
<keyword evidence="1" id="KW-0732">Signal</keyword>
<dbReference type="EMBL" id="JAIWYP010000001">
    <property type="protein sequence ID" value="KAH3886639.1"/>
    <property type="molecule type" value="Genomic_DNA"/>
</dbReference>
<evidence type="ECO:0000313" key="2">
    <source>
        <dbReference type="EMBL" id="KAH3886639.1"/>
    </source>
</evidence>
<dbReference type="Proteomes" id="UP000828390">
    <property type="component" value="Unassembled WGS sequence"/>
</dbReference>
<feature type="signal peptide" evidence="1">
    <location>
        <begin position="1"/>
        <end position="21"/>
    </location>
</feature>
<sequence>MRVFANLIILFACSCAPLAPTSPLGAMNTNGLLILSKLKFTTRRTVDFYPNIIELFVRGFLEAKVNITYLYLFD</sequence>
<reference evidence="2" key="2">
    <citation type="submission" date="2020-11" db="EMBL/GenBank/DDBJ databases">
        <authorList>
            <person name="McCartney M.A."/>
            <person name="Auch B."/>
            <person name="Kono T."/>
            <person name="Mallez S."/>
            <person name="Becker A."/>
            <person name="Gohl D.M."/>
            <person name="Silverstein K.A.T."/>
            <person name="Koren S."/>
            <person name="Bechman K.B."/>
            <person name="Herman A."/>
            <person name="Abrahante J.E."/>
            <person name="Garbe J."/>
        </authorList>
    </citation>
    <scope>NUCLEOTIDE SEQUENCE</scope>
    <source>
        <strain evidence="2">Duluth1</strain>
        <tissue evidence="2">Whole animal</tissue>
    </source>
</reference>
<proteinExistence type="predicted"/>
<keyword evidence="3" id="KW-1185">Reference proteome</keyword>
<feature type="chain" id="PRO_5038503776" description="Secreted protein" evidence="1">
    <location>
        <begin position="22"/>
        <end position="74"/>
    </location>
</feature>
<evidence type="ECO:0000313" key="3">
    <source>
        <dbReference type="Proteomes" id="UP000828390"/>
    </source>
</evidence>
<dbReference type="PROSITE" id="PS51257">
    <property type="entry name" value="PROKAR_LIPOPROTEIN"/>
    <property type="match status" value="1"/>
</dbReference>
<dbReference type="AlphaFoldDB" id="A0A9D4N3J5"/>